<proteinExistence type="predicted"/>
<organism evidence="1 2">
    <name type="scientific">Panagrolaimus sp. PS1159</name>
    <dbReference type="NCBI Taxonomy" id="55785"/>
    <lineage>
        <taxon>Eukaryota</taxon>
        <taxon>Metazoa</taxon>
        <taxon>Ecdysozoa</taxon>
        <taxon>Nematoda</taxon>
        <taxon>Chromadorea</taxon>
        <taxon>Rhabditida</taxon>
        <taxon>Tylenchina</taxon>
        <taxon>Panagrolaimomorpha</taxon>
        <taxon>Panagrolaimoidea</taxon>
        <taxon>Panagrolaimidae</taxon>
        <taxon>Panagrolaimus</taxon>
    </lineage>
</organism>
<sequence>MFCYFSPYENGGGGQPPQSSAPMFRVPTVNLSNSMYGGGGGFFNPSVFYGTPVMPRSIAQYPANYPRFSGNGMNLPTPPQLPQLPNFGSPYFQQQQQQFQNSHGFMMHAIEGPPVPSRLTLQGVKNRAQLIELIFFNGIDPIPVNEHPSMFNRVLATKQGLIGTEHVIQIMCESNSDYETYLCKNCEYWNSPGNMLEHLQSEDHQLKHMKKKYQRNFREIHVSRKRDRQEKIDKYVKCISVVETPKVVKRARTVLPLDILYKIWPTFMDEFDHSWKPVLVKNEPADTQPNFKVEIPDMGYQYPQADNDDNDIITIDSDEDDDNVPATYNQRSIPLPPPPIKKEKEVIPNVFSNAIKDSCVYALVFIRHEALAKEKIEKKKVEEICKLFGVTTDMLFSDEILDYAGKKIGNIGILVAIAANFSNPGVTLSYLFKKFGKNASTLPPQHPSITLLEMGLDKEKTAQLVRDVDMILNPDFKTTPSTAFTRKPTKQPFINNNHYRFDRPLVPYDGEYIEGDDDNDEYPPTKQRKYYH</sequence>
<dbReference type="Proteomes" id="UP000887580">
    <property type="component" value="Unplaced"/>
</dbReference>
<evidence type="ECO:0000313" key="1">
    <source>
        <dbReference type="Proteomes" id="UP000887580"/>
    </source>
</evidence>
<accession>A0AC35F9D0</accession>
<protein>
    <submittedName>
        <fullName evidence="2">C2H2-type domain-containing protein</fullName>
    </submittedName>
</protein>
<dbReference type="WBParaSite" id="PS1159_v2.g15154.t1">
    <property type="protein sequence ID" value="PS1159_v2.g15154.t1"/>
    <property type="gene ID" value="PS1159_v2.g15154"/>
</dbReference>
<reference evidence="2" key="1">
    <citation type="submission" date="2022-11" db="UniProtKB">
        <authorList>
            <consortium name="WormBaseParasite"/>
        </authorList>
    </citation>
    <scope>IDENTIFICATION</scope>
</reference>
<evidence type="ECO:0000313" key="2">
    <source>
        <dbReference type="WBParaSite" id="PS1159_v2.g15154.t1"/>
    </source>
</evidence>
<name>A0AC35F9D0_9BILA</name>